<sequence length="144" mass="16062">MLEFLMDESILVHNPTGKNNIVNGSFNRIGEQSVFDDTMLVFVLPYPLIKHYILVLRNEQMPCPIIKNATSDLGRFFKRDPITKSIVSVEFVSLRKPVSIVPISRAALDLANDVSSILAAAKTFHLGVSRNEETLQSSVYLNVA</sequence>
<proteinExistence type="predicted"/>
<accession>K4BHC4</accession>
<dbReference type="eggNOG" id="KOG4203">
    <property type="taxonomic scope" value="Eukaryota"/>
</dbReference>
<dbReference type="PaxDb" id="4081-Solyc03g063860.1.1"/>
<reference evidence="1" key="1">
    <citation type="journal article" date="2012" name="Nature">
        <title>The tomato genome sequence provides insights into fleshy fruit evolution.</title>
        <authorList>
            <consortium name="Tomato Genome Consortium"/>
        </authorList>
    </citation>
    <scope>NUCLEOTIDE SEQUENCE [LARGE SCALE GENOMIC DNA]</scope>
    <source>
        <strain evidence="1">cv. Heinz 1706</strain>
    </source>
</reference>
<evidence type="ECO:0000313" key="2">
    <source>
        <dbReference type="Proteomes" id="UP000004994"/>
    </source>
</evidence>
<dbReference type="GO" id="GO:0005737">
    <property type="term" value="C:cytoplasm"/>
    <property type="evidence" value="ECO:0000318"/>
    <property type="project" value="GO_Central"/>
</dbReference>
<dbReference type="HOGENOM" id="CLU_150326_0_0_1"/>
<dbReference type="GO" id="GO:0016462">
    <property type="term" value="F:pyrophosphatase activity"/>
    <property type="evidence" value="ECO:0000318"/>
    <property type="project" value="GO_Central"/>
</dbReference>
<dbReference type="OMA" id="NGSFNRI"/>
<dbReference type="SUPFAM" id="SSF53271">
    <property type="entry name" value="PRTase-like"/>
    <property type="match status" value="1"/>
</dbReference>
<reference evidence="1" key="2">
    <citation type="submission" date="2015-06" db="UniProtKB">
        <authorList>
            <consortium name="EnsemblPlants"/>
        </authorList>
    </citation>
    <scope>IDENTIFICATION</scope>
    <source>
        <strain evidence="1">cv. Heinz 1706</strain>
    </source>
</reference>
<dbReference type="PhylomeDB" id="K4BHC4"/>
<evidence type="ECO:0000313" key="1">
    <source>
        <dbReference type="EnsemblPlants" id="Solyc03g063860.1.1"/>
    </source>
</evidence>
<dbReference type="Gene3D" id="3.40.50.2020">
    <property type="match status" value="1"/>
</dbReference>
<dbReference type="InParanoid" id="K4BHC4"/>
<dbReference type="InterPro" id="IPR029057">
    <property type="entry name" value="PRTase-like"/>
</dbReference>
<dbReference type="SMR" id="K4BHC4"/>
<keyword evidence="2" id="KW-1185">Reference proteome</keyword>
<dbReference type="Proteomes" id="UP000004994">
    <property type="component" value="Chromosome 3"/>
</dbReference>
<dbReference type="STRING" id="4081.K4BHC4"/>
<organism evidence="1">
    <name type="scientific">Solanum lycopersicum</name>
    <name type="common">Tomato</name>
    <name type="synonym">Lycopersicon esculentum</name>
    <dbReference type="NCBI Taxonomy" id="4081"/>
    <lineage>
        <taxon>Eukaryota</taxon>
        <taxon>Viridiplantae</taxon>
        <taxon>Streptophyta</taxon>
        <taxon>Embryophyta</taxon>
        <taxon>Tracheophyta</taxon>
        <taxon>Spermatophyta</taxon>
        <taxon>Magnoliopsida</taxon>
        <taxon>eudicotyledons</taxon>
        <taxon>Gunneridae</taxon>
        <taxon>Pentapetalae</taxon>
        <taxon>asterids</taxon>
        <taxon>lamiids</taxon>
        <taxon>Solanales</taxon>
        <taxon>Solanaceae</taxon>
        <taxon>Solanoideae</taxon>
        <taxon>Solaneae</taxon>
        <taxon>Solanum</taxon>
        <taxon>Solanum subgen. Lycopersicon</taxon>
    </lineage>
</organism>
<protein>
    <submittedName>
        <fullName evidence="1">Uncharacterized protein</fullName>
    </submittedName>
</protein>
<dbReference type="EnsemblPlants" id="Solyc03g063860.1.1">
    <property type="protein sequence ID" value="Solyc03g063860.1.1"/>
    <property type="gene ID" value="Solyc03g063860.1"/>
</dbReference>
<name>K4BHC4_SOLLC</name>
<dbReference type="AlphaFoldDB" id="K4BHC4"/>
<dbReference type="Gramene" id="Solyc03g063860.1.1">
    <property type="protein sequence ID" value="Solyc03g063860.1.1"/>
    <property type="gene ID" value="Solyc03g063860.1"/>
</dbReference>